<protein>
    <submittedName>
        <fullName evidence="2">Uncharacterized protein</fullName>
    </submittedName>
</protein>
<dbReference type="OrthoDB" id="7741006at2759"/>
<evidence type="ECO:0000313" key="3">
    <source>
        <dbReference type="Proteomes" id="UP000235965"/>
    </source>
</evidence>
<feature type="compositionally biased region" description="Polar residues" evidence="1">
    <location>
        <begin position="54"/>
        <end position="65"/>
    </location>
</feature>
<accession>A0A2J7Q640</accession>
<comment type="caution">
    <text evidence="2">The sequence shown here is derived from an EMBL/GenBank/DDBJ whole genome shotgun (WGS) entry which is preliminary data.</text>
</comment>
<reference evidence="2 3" key="1">
    <citation type="submission" date="2017-12" db="EMBL/GenBank/DDBJ databases">
        <title>Hemimetabolous genomes reveal molecular basis of termite eusociality.</title>
        <authorList>
            <person name="Harrison M.C."/>
            <person name="Jongepier E."/>
            <person name="Robertson H.M."/>
            <person name="Arning N."/>
            <person name="Bitard-Feildel T."/>
            <person name="Chao H."/>
            <person name="Childers C.P."/>
            <person name="Dinh H."/>
            <person name="Doddapaneni H."/>
            <person name="Dugan S."/>
            <person name="Gowin J."/>
            <person name="Greiner C."/>
            <person name="Han Y."/>
            <person name="Hu H."/>
            <person name="Hughes D.S.T."/>
            <person name="Huylmans A.-K."/>
            <person name="Kemena C."/>
            <person name="Kremer L.P.M."/>
            <person name="Lee S.L."/>
            <person name="Lopez-Ezquerra A."/>
            <person name="Mallet L."/>
            <person name="Monroy-Kuhn J.M."/>
            <person name="Moser A."/>
            <person name="Murali S.C."/>
            <person name="Muzny D.M."/>
            <person name="Otani S."/>
            <person name="Piulachs M.-D."/>
            <person name="Poelchau M."/>
            <person name="Qu J."/>
            <person name="Schaub F."/>
            <person name="Wada-Katsumata A."/>
            <person name="Worley K.C."/>
            <person name="Xie Q."/>
            <person name="Ylla G."/>
            <person name="Poulsen M."/>
            <person name="Gibbs R.A."/>
            <person name="Schal C."/>
            <person name="Richards S."/>
            <person name="Belles X."/>
            <person name="Korb J."/>
            <person name="Bornberg-Bauer E."/>
        </authorList>
    </citation>
    <scope>NUCLEOTIDE SEQUENCE [LARGE SCALE GENOMIC DNA]</scope>
    <source>
        <tissue evidence="2">Whole body</tissue>
    </source>
</reference>
<dbReference type="AlphaFoldDB" id="A0A2J7Q640"/>
<dbReference type="InParanoid" id="A0A2J7Q640"/>
<keyword evidence="3" id="KW-1185">Reference proteome</keyword>
<evidence type="ECO:0000313" key="2">
    <source>
        <dbReference type="EMBL" id="PNF24051.1"/>
    </source>
</evidence>
<feature type="region of interest" description="Disordered" evidence="1">
    <location>
        <begin position="39"/>
        <end position="68"/>
    </location>
</feature>
<name>A0A2J7Q640_9NEOP</name>
<evidence type="ECO:0000256" key="1">
    <source>
        <dbReference type="SAM" id="MobiDB-lite"/>
    </source>
</evidence>
<gene>
    <name evidence="2" type="ORF">B7P43_G08369</name>
</gene>
<sequence>MNSYVEEFAPIGEIQITNYEYFGWRLPDLLPNAVKPPRIPEPNVPTSGLCRQGPQMTSDESSASGSRLHKTELNQRIFDFEHSITNNKYDRRDEIIPNQIEPMDPAPPLRMTIPGLRNLRSKSIMSKKTVEDSSSSRQELAALINPHSPHRRQLEIILNLDSEPQFRSPAKVTTGRQFKKTAAPSRSMKYLPGFGTKLQDDSGSKVDKGLSTFVESELLIEHDTDRELEGPRGGFLRTVTELDSKLRVLQAEAGRLHTDISILQRDFQSMESAASLMIQEARQLGEDLRDIRYLDDLIFLLQGQLDRISLRKWPFLLAHTLPHKDSTQELNLVV</sequence>
<organism evidence="2 3">
    <name type="scientific">Cryptotermes secundus</name>
    <dbReference type="NCBI Taxonomy" id="105785"/>
    <lineage>
        <taxon>Eukaryota</taxon>
        <taxon>Metazoa</taxon>
        <taxon>Ecdysozoa</taxon>
        <taxon>Arthropoda</taxon>
        <taxon>Hexapoda</taxon>
        <taxon>Insecta</taxon>
        <taxon>Pterygota</taxon>
        <taxon>Neoptera</taxon>
        <taxon>Polyneoptera</taxon>
        <taxon>Dictyoptera</taxon>
        <taxon>Blattodea</taxon>
        <taxon>Blattoidea</taxon>
        <taxon>Termitoidae</taxon>
        <taxon>Kalotermitidae</taxon>
        <taxon>Cryptotermitinae</taxon>
        <taxon>Cryptotermes</taxon>
    </lineage>
</organism>
<dbReference type="EMBL" id="NEVH01017541">
    <property type="protein sequence ID" value="PNF24051.1"/>
    <property type="molecule type" value="Genomic_DNA"/>
</dbReference>
<proteinExistence type="predicted"/>
<dbReference type="Proteomes" id="UP000235965">
    <property type="component" value="Unassembled WGS sequence"/>
</dbReference>